<evidence type="ECO:0000256" key="1">
    <source>
        <dbReference type="ARBA" id="ARBA00001974"/>
    </source>
</evidence>
<keyword evidence="4" id="KW-0274">FAD</keyword>
<dbReference type="RefSeq" id="WP_224604283.1">
    <property type="nucleotide sequence ID" value="NZ_JAIQXV010000001.1"/>
</dbReference>
<reference evidence="8" key="1">
    <citation type="journal article" date="2019" name="Int. J. Syst. Evol. Microbiol.">
        <title>The Global Catalogue of Microorganisms (GCM) 10K type strain sequencing project: providing services to taxonomists for standard genome sequencing and annotation.</title>
        <authorList>
            <consortium name="The Broad Institute Genomics Platform"/>
            <consortium name="The Broad Institute Genome Sequencing Center for Infectious Disease"/>
            <person name="Wu L."/>
            <person name="Ma J."/>
        </authorList>
    </citation>
    <scope>NUCLEOTIDE SEQUENCE [LARGE SCALE GENOMIC DNA]</scope>
    <source>
        <strain evidence="8">CCUG 63830</strain>
    </source>
</reference>
<dbReference type="Pfam" id="PF07992">
    <property type="entry name" value="Pyr_redox_2"/>
    <property type="match status" value="1"/>
</dbReference>
<dbReference type="Gene3D" id="3.50.50.100">
    <property type="match status" value="1"/>
</dbReference>
<dbReference type="InterPro" id="IPR036188">
    <property type="entry name" value="FAD/NAD-bd_sf"/>
</dbReference>
<sequence length="412" mass="44559">MSGAAQVVIVGGGYVGLDAYRALMRRLGRQVKRGQVQITVVSPLPYHTFHGFTGEGLGELVPLAHTLTPLPPLMPHARYLQGTVTRVDAQRQQVEVHSEEGQVQLLTYEHLILGVGSVDPFDRLPGLREHGRCLKDARDMRAFRAELHARFQARQPTTINVIGGGYAGVEMAAALRERQQREGLGGEIHLLSSGPVLETLGPALAPLAAHARQSLQGLGVQLHEGVRIREVTSGGAHAQDDRFFPADLTLFAAGIAPAVLPGTEAMRHPHSGRLLTDQYMRVPGHTNIWTGGDAAHVAHPKRPGDCPVNALWAMKHGMCAGNNVARSLRGQPLRPFAYGGLGQSASLGHFNGITELLGLQFKGPVAWVLRLAFFAWYMPSKRQGVRVVADLLWRRPRAMQGKAPVVPTSAAP</sequence>
<name>A0ABW1ZF25_9DEIO</name>
<evidence type="ECO:0000256" key="3">
    <source>
        <dbReference type="ARBA" id="ARBA00022630"/>
    </source>
</evidence>
<proteinExistence type="inferred from homology"/>
<feature type="domain" description="FAD/NAD(P)-binding" evidence="6">
    <location>
        <begin position="6"/>
        <end position="300"/>
    </location>
</feature>
<dbReference type="GO" id="GO:0016491">
    <property type="term" value="F:oxidoreductase activity"/>
    <property type="evidence" value="ECO:0007669"/>
    <property type="project" value="UniProtKB-KW"/>
</dbReference>
<organism evidence="7 8">
    <name type="scientific">Deinococcus multiflagellatus</name>
    <dbReference type="NCBI Taxonomy" id="1656887"/>
    <lineage>
        <taxon>Bacteria</taxon>
        <taxon>Thermotogati</taxon>
        <taxon>Deinococcota</taxon>
        <taxon>Deinococci</taxon>
        <taxon>Deinococcales</taxon>
        <taxon>Deinococcaceae</taxon>
        <taxon>Deinococcus</taxon>
    </lineage>
</organism>
<dbReference type="EMBL" id="JBHSWB010000001">
    <property type="protein sequence ID" value="MFC6659431.1"/>
    <property type="molecule type" value="Genomic_DNA"/>
</dbReference>
<evidence type="ECO:0000313" key="7">
    <source>
        <dbReference type="EMBL" id="MFC6659431.1"/>
    </source>
</evidence>
<evidence type="ECO:0000313" key="8">
    <source>
        <dbReference type="Proteomes" id="UP001596317"/>
    </source>
</evidence>
<gene>
    <name evidence="7" type="ORF">ACFP90_02865</name>
</gene>
<evidence type="ECO:0000256" key="4">
    <source>
        <dbReference type="ARBA" id="ARBA00022827"/>
    </source>
</evidence>
<keyword evidence="3" id="KW-0285">Flavoprotein</keyword>
<comment type="similarity">
    <text evidence="2">Belongs to the NADH dehydrogenase family.</text>
</comment>
<dbReference type="InterPro" id="IPR051169">
    <property type="entry name" value="NADH-Q_oxidoreductase"/>
</dbReference>
<dbReference type="Proteomes" id="UP001596317">
    <property type="component" value="Unassembled WGS sequence"/>
</dbReference>
<dbReference type="InterPro" id="IPR023753">
    <property type="entry name" value="FAD/NAD-binding_dom"/>
</dbReference>
<keyword evidence="8" id="KW-1185">Reference proteome</keyword>
<protein>
    <submittedName>
        <fullName evidence="7">NAD(P)/FAD-dependent oxidoreductase</fullName>
        <ecNumber evidence="7">1.6.5.-</ecNumber>
    </submittedName>
</protein>
<dbReference type="PANTHER" id="PTHR42913">
    <property type="entry name" value="APOPTOSIS-INDUCING FACTOR 1"/>
    <property type="match status" value="1"/>
</dbReference>
<dbReference type="PANTHER" id="PTHR42913:SF3">
    <property type="entry name" value="64 KDA MITOCHONDRIAL NADH DEHYDROGENASE (EUROFUNG)"/>
    <property type="match status" value="1"/>
</dbReference>
<evidence type="ECO:0000256" key="5">
    <source>
        <dbReference type="ARBA" id="ARBA00023002"/>
    </source>
</evidence>
<dbReference type="SUPFAM" id="SSF51905">
    <property type="entry name" value="FAD/NAD(P)-binding domain"/>
    <property type="match status" value="1"/>
</dbReference>
<evidence type="ECO:0000256" key="2">
    <source>
        <dbReference type="ARBA" id="ARBA00005272"/>
    </source>
</evidence>
<comment type="cofactor">
    <cofactor evidence="1">
        <name>FAD</name>
        <dbReference type="ChEBI" id="CHEBI:57692"/>
    </cofactor>
</comment>
<comment type="caution">
    <text evidence="7">The sequence shown here is derived from an EMBL/GenBank/DDBJ whole genome shotgun (WGS) entry which is preliminary data.</text>
</comment>
<accession>A0ABW1ZF25</accession>
<evidence type="ECO:0000259" key="6">
    <source>
        <dbReference type="Pfam" id="PF07992"/>
    </source>
</evidence>
<keyword evidence="5 7" id="KW-0560">Oxidoreductase</keyword>
<dbReference type="EC" id="1.6.5.-" evidence="7"/>
<dbReference type="PRINTS" id="PR00368">
    <property type="entry name" value="FADPNR"/>
</dbReference>